<evidence type="ECO:0000256" key="2">
    <source>
        <dbReference type="ARBA" id="ARBA00006289"/>
    </source>
</evidence>
<dbReference type="PANTHER" id="PTHR21373:SF0">
    <property type="entry name" value="N-ALPHA-ACETYLTRANSFERASE 35, NATC AUXILIARY SUBUNIT"/>
    <property type="match status" value="1"/>
</dbReference>
<dbReference type="GO" id="GO:0031417">
    <property type="term" value="C:NatC complex"/>
    <property type="evidence" value="ECO:0007669"/>
    <property type="project" value="InterPro"/>
</dbReference>
<evidence type="ECO:0000259" key="7">
    <source>
        <dbReference type="Pfam" id="PF25789"/>
    </source>
</evidence>
<protein>
    <recommendedName>
        <fullName evidence="4">Protein MAK10 homolog</fullName>
    </recommendedName>
</protein>
<evidence type="ECO:0000256" key="4">
    <source>
        <dbReference type="ARBA" id="ARBA00030494"/>
    </source>
</evidence>
<evidence type="ECO:0000313" key="8">
    <source>
        <dbReference type="EMBL" id="GMR58689.1"/>
    </source>
</evidence>
<proteinExistence type="inferred from homology"/>
<feature type="domain" description="NAA35-like N-terminal" evidence="6">
    <location>
        <begin position="44"/>
        <end position="187"/>
    </location>
</feature>
<dbReference type="Proteomes" id="UP001328107">
    <property type="component" value="Unassembled WGS sequence"/>
</dbReference>
<name>A0AAN5DB25_9BILA</name>
<dbReference type="InterPro" id="IPR057982">
    <property type="entry name" value="TPR_NAA35"/>
</dbReference>
<evidence type="ECO:0000256" key="5">
    <source>
        <dbReference type="SAM" id="Coils"/>
    </source>
</evidence>
<feature type="coiled-coil region" evidence="5">
    <location>
        <begin position="572"/>
        <end position="606"/>
    </location>
</feature>
<accession>A0AAN5DB25</accession>
<dbReference type="InterPro" id="IPR057983">
    <property type="entry name" value="NAA35-like_N"/>
</dbReference>
<comment type="caution">
    <text evidence="8">The sequence shown here is derived from an EMBL/GenBank/DDBJ whole genome shotgun (WGS) entry which is preliminary data.</text>
</comment>
<evidence type="ECO:0000256" key="1">
    <source>
        <dbReference type="ARBA" id="ARBA00004496"/>
    </source>
</evidence>
<keyword evidence="3" id="KW-0963">Cytoplasm</keyword>
<sequence length="750" mass="84659">MDCAGNSNECPGEGYPVVQEAQYVEERTDITDEFLEATSGLATGEMVSAENFSLLEAMSAIELMDPKMDGGCIKLKEHPTVEDVIADGWLHGMGDDEVLATVDATLACLMSWLEGAFIAQTLHTNLLMTDPDVLTAACECQPEKEEKDRVPGRTLTALSHGLAHLVVLIRHTIGTAAVCEEEDFAMQFPIKVSSSLSIEETLELLKAADKTLNAVGKAKKERAPVLSAVVDRLTWVRTMLQAMEHMVIPRNGVFNQNNDDPINFRPRLRQAAEQLSTAVDAATRFYDTVELGKIAPAGQDGDYGWLTCFIPELNRCFLPPAFPRKSEFLTRRHALRQLEKMSRRLYDVSTNVPHVVGDLSLIIQYLRNFCEMESCALSRSVLQLVFLPNDERIMGETLLGDILRETIKNQTGAPILYQGSPANKSDDLAELMDEFVQDTVRVYLVVMQAFGHNTARQRERIGSYFDDFANLILEADRMDQEVNTVIQQYANQHNGDTKGPPVGSHLSAFINVHTLRLIHWHFELGFRLELFAEYEYAFVWWYMREIVSKWTFSWLDQAIKYLYIEYNQDLNKMQKEKTAKTKSNKMNKMEERIKKKIANLKHLYTQGEEVIYTGMHKMCVGLQASGRIKVPEMLPGQSERLRYEHRMSFFKPLGHPLYVSYDNYKLASQIDAAQAQGATRCFSDAAMCFKTARDALSLQKEDARALALARICGQNCIVSKILASGARPDARIEFDFSDKSFPFAPTLKLT</sequence>
<evidence type="ECO:0000259" key="6">
    <source>
        <dbReference type="Pfam" id="PF04112"/>
    </source>
</evidence>
<dbReference type="EMBL" id="BTRK01000006">
    <property type="protein sequence ID" value="GMR58689.1"/>
    <property type="molecule type" value="Genomic_DNA"/>
</dbReference>
<keyword evidence="5" id="KW-0175">Coiled coil</keyword>
<gene>
    <name evidence="8" type="ORF">PMAYCL1PPCAC_28884</name>
</gene>
<comment type="similarity">
    <text evidence="2">Belongs to the MAK10 family.</text>
</comment>
<reference evidence="9" key="1">
    <citation type="submission" date="2022-10" db="EMBL/GenBank/DDBJ databases">
        <title>Genome assembly of Pristionchus species.</title>
        <authorList>
            <person name="Yoshida K."/>
            <person name="Sommer R.J."/>
        </authorList>
    </citation>
    <scope>NUCLEOTIDE SEQUENCE [LARGE SCALE GENOMIC DNA]</scope>
    <source>
        <strain evidence="9">RS5460</strain>
    </source>
</reference>
<comment type="subcellular location">
    <subcellularLocation>
        <location evidence="1">Cytoplasm</location>
    </subcellularLocation>
</comment>
<dbReference type="Pfam" id="PF04112">
    <property type="entry name" value="Mak10"/>
    <property type="match status" value="1"/>
</dbReference>
<keyword evidence="9" id="KW-1185">Reference proteome</keyword>
<evidence type="ECO:0000313" key="9">
    <source>
        <dbReference type="Proteomes" id="UP001328107"/>
    </source>
</evidence>
<dbReference type="PANTHER" id="PTHR21373">
    <property type="entry name" value="GLUCOSE REPRESSIBLE PROTEIN MAK10"/>
    <property type="match status" value="1"/>
</dbReference>
<dbReference type="InterPro" id="IPR007244">
    <property type="entry name" value="Naa35_N"/>
</dbReference>
<organism evidence="8 9">
    <name type="scientific">Pristionchus mayeri</name>
    <dbReference type="NCBI Taxonomy" id="1317129"/>
    <lineage>
        <taxon>Eukaryota</taxon>
        <taxon>Metazoa</taxon>
        <taxon>Ecdysozoa</taxon>
        <taxon>Nematoda</taxon>
        <taxon>Chromadorea</taxon>
        <taxon>Rhabditida</taxon>
        <taxon>Rhabditina</taxon>
        <taxon>Diplogasteromorpha</taxon>
        <taxon>Diplogasteroidea</taxon>
        <taxon>Neodiplogasteridae</taxon>
        <taxon>Pristionchus</taxon>
    </lineage>
</organism>
<dbReference type="AlphaFoldDB" id="A0AAN5DB25"/>
<evidence type="ECO:0000256" key="3">
    <source>
        <dbReference type="ARBA" id="ARBA00022490"/>
    </source>
</evidence>
<dbReference type="Pfam" id="PF25789">
    <property type="entry name" value="TPR_NAA35"/>
    <property type="match status" value="1"/>
</dbReference>
<feature type="domain" description="NAA35-like TPR repeats" evidence="7">
    <location>
        <begin position="360"/>
        <end position="738"/>
    </location>
</feature>